<keyword evidence="2" id="KW-0201">Cytochrome c-type biogenesis</keyword>
<dbReference type="InterPro" id="IPR050553">
    <property type="entry name" value="Thioredoxin_ResA/DsbE_sf"/>
</dbReference>
<dbReference type="GO" id="GO:0017004">
    <property type="term" value="P:cytochrome complex assembly"/>
    <property type="evidence" value="ECO:0007669"/>
    <property type="project" value="UniProtKB-KW"/>
</dbReference>
<keyword evidence="5" id="KW-0472">Membrane</keyword>
<evidence type="ECO:0000259" key="6">
    <source>
        <dbReference type="PROSITE" id="PS51352"/>
    </source>
</evidence>
<comment type="subcellular location">
    <subcellularLocation>
        <location evidence="1">Cell envelope</location>
    </subcellularLocation>
</comment>
<dbReference type="AlphaFoldDB" id="A0A6J5YKY4"/>
<evidence type="ECO:0000256" key="3">
    <source>
        <dbReference type="ARBA" id="ARBA00023157"/>
    </source>
</evidence>
<dbReference type="EMBL" id="CAEMXZ010000127">
    <property type="protein sequence ID" value="CAB4324289.1"/>
    <property type="molecule type" value="Genomic_DNA"/>
</dbReference>
<sequence>MSNQPSSKGSASSRVAAASERNAPTSTRWVWIGIAAVVVVVGVLAFVFTRSDGSGGGSATPDGGGAAIPGVTVVPSGKVAVGPIVVTGTQLPEVSNSGVDPAVGQVIPTIDGQTFDGSAMSIGPTGEPTIIMVVAHWCPHCQREVPFLQSWLTANGAPEGVRLVALATSNDSGKPNYPAGQWLVREKWTVPTMVDDKASDGAQALGVTGFPYFIVVDAQGKVIERTSGELTAAQWESLIAAAKSGSAQPGA</sequence>
<dbReference type="GO" id="GO:0030313">
    <property type="term" value="C:cell envelope"/>
    <property type="evidence" value="ECO:0007669"/>
    <property type="project" value="UniProtKB-SubCell"/>
</dbReference>
<evidence type="ECO:0000256" key="5">
    <source>
        <dbReference type="SAM" id="Phobius"/>
    </source>
</evidence>
<dbReference type="PANTHER" id="PTHR42852:SF6">
    <property type="entry name" value="THIOL:DISULFIDE INTERCHANGE PROTEIN DSBE"/>
    <property type="match status" value="1"/>
</dbReference>
<evidence type="ECO:0000256" key="2">
    <source>
        <dbReference type="ARBA" id="ARBA00022748"/>
    </source>
</evidence>
<dbReference type="PANTHER" id="PTHR42852">
    <property type="entry name" value="THIOL:DISULFIDE INTERCHANGE PROTEIN DSBE"/>
    <property type="match status" value="1"/>
</dbReference>
<dbReference type="CDD" id="cd02966">
    <property type="entry name" value="TlpA_like_family"/>
    <property type="match status" value="1"/>
</dbReference>
<proteinExistence type="predicted"/>
<feature type="domain" description="Thioredoxin" evidence="6">
    <location>
        <begin position="85"/>
        <end position="244"/>
    </location>
</feature>
<dbReference type="PROSITE" id="PS51352">
    <property type="entry name" value="THIOREDOXIN_2"/>
    <property type="match status" value="1"/>
</dbReference>
<dbReference type="Gene3D" id="3.40.30.10">
    <property type="entry name" value="Glutaredoxin"/>
    <property type="match status" value="1"/>
</dbReference>
<dbReference type="InterPro" id="IPR036249">
    <property type="entry name" value="Thioredoxin-like_sf"/>
</dbReference>
<organism evidence="7">
    <name type="scientific">freshwater metagenome</name>
    <dbReference type="NCBI Taxonomy" id="449393"/>
    <lineage>
        <taxon>unclassified sequences</taxon>
        <taxon>metagenomes</taxon>
        <taxon>ecological metagenomes</taxon>
    </lineage>
</organism>
<keyword evidence="5" id="KW-0812">Transmembrane</keyword>
<dbReference type="InterPro" id="IPR013766">
    <property type="entry name" value="Thioredoxin_domain"/>
</dbReference>
<dbReference type="GO" id="GO:0016491">
    <property type="term" value="F:oxidoreductase activity"/>
    <property type="evidence" value="ECO:0007669"/>
    <property type="project" value="InterPro"/>
</dbReference>
<reference evidence="7" key="1">
    <citation type="submission" date="2020-05" db="EMBL/GenBank/DDBJ databases">
        <authorList>
            <person name="Chiriac C."/>
            <person name="Salcher M."/>
            <person name="Ghai R."/>
            <person name="Kavagutti S V."/>
        </authorList>
    </citation>
    <scope>NUCLEOTIDE SEQUENCE</scope>
</reference>
<evidence type="ECO:0000313" key="7">
    <source>
        <dbReference type="EMBL" id="CAB4324289.1"/>
    </source>
</evidence>
<dbReference type="Pfam" id="PF08534">
    <property type="entry name" value="Redoxin"/>
    <property type="match status" value="1"/>
</dbReference>
<gene>
    <name evidence="7" type="ORF">UFOPK1392_02054</name>
</gene>
<keyword evidence="3" id="KW-1015">Disulfide bond</keyword>
<keyword evidence="4" id="KW-0676">Redox-active center</keyword>
<keyword evidence="5" id="KW-1133">Transmembrane helix</keyword>
<protein>
    <submittedName>
        <fullName evidence="7">Unannotated protein</fullName>
    </submittedName>
</protein>
<dbReference type="InterPro" id="IPR013740">
    <property type="entry name" value="Redoxin"/>
</dbReference>
<accession>A0A6J5YKY4</accession>
<name>A0A6J5YKY4_9ZZZZ</name>
<feature type="transmembrane region" description="Helical" evidence="5">
    <location>
        <begin position="29"/>
        <end position="48"/>
    </location>
</feature>
<evidence type="ECO:0000256" key="4">
    <source>
        <dbReference type="ARBA" id="ARBA00023284"/>
    </source>
</evidence>
<evidence type="ECO:0000256" key="1">
    <source>
        <dbReference type="ARBA" id="ARBA00004196"/>
    </source>
</evidence>
<dbReference type="SUPFAM" id="SSF52833">
    <property type="entry name" value="Thioredoxin-like"/>
    <property type="match status" value="1"/>
</dbReference>